<reference evidence="7" key="1">
    <citation type="submission" date="2022-11" db="EMBL/GenBank/DDBJ databases">
        <title>Nonomuraea corallina sp. nov., a new species of the genus Nonomuraea isolated from sea side sediment in Thai sea.</title>
        <authorList>
            <person name="Ngamcharungchit C."/>
            <person name="Matsumoto A."/>
            <person name="Suriyachadkun C."/>
            <person name="Panbangred W."/>
            <person name="Inahashi Y."/>
            <person name="Intra B."/>
        </authorList>
    </citation>
    <scope>NUCLEOTIDE SEQUENCE</scope>
    <source>
        <strain evidence="7">MCN248</strain>
    </source>
</reference>
<dbReference type="PROSITE" id="PS51349">
    <property type="entry name" value="FMN_HYDROXY_ACID_DH_2"/>
    <property type="match status" value="1"/>
</dbReference>
<dbReference type="InterPro" id="IPR000262">
    <property type="entry name" value="FMN-dep_DH"/>
</dbReference>
<dbReference type="InterPro" id="IPR037396">
    <property type="entry name" value="FMN_HAD"/>
</dbReference>
<keyword evidence="2" id="KW-0285">Flavoprotein</keyword>
<accession>A0ABT4S8K7</accession>
<evidence type="ECO:0000256" key="2">
    <source>
        <dbReference type="ARBA" id="ARBA00022630"/>
    </source>
</evidence>
<dbReference type="RefSeq" id="WP_270154055.1">
    <property type="nucleotide sequence ID" value="NZ_JAPNNL010000018.1"/>
</dbReference>
<comment type="caution">
    <text evidence="7">The sequence shown here is derived from an EMBL/GenBank/DDBJ whole genome shotgun (WGS) entry which is preliminary data.</text>
</comment>
<keyword evidence="4" id="KW-0560">Oxidoreductase</keyword>
<gene>
    <name evidence="7" type="ORF">OUY22_07465</name>
</gene>
<comment type="cofactor">
    <cofactor evidence="1">
        <name>FMN</name>
        <dbReference type="ChEBI" id="CHEBI:58210"/>
    </cofactor>
</comment>
<dbReference type="SUPFAM" id="SSF51395">
    <property type="entry name" value="FMN-linked oxidoreductases"/>
    <property type="match status" value="1"/>
</dbReference>
<feature type="domain" description="FMN hydroxy acid dehydrogenase" evidence="6">
    <location>
        <begin position="1"/>
        <end position="345"/>
    </location>
</feature>
<evidence type="ECO:0000313" key="7">
    <source>
        <dbReference type="EMBL" id="MDA0633255.1"/>
    </source>
</evidence>
<comment type="similarity">
    <text evidence="5">Belongs to the FMN-dependent alpha-hydroxy acid dehydrogenase family.</text>
</comment>
<dbReference type="InterPro" id="IPR013785">
    <property type="entry name" value="Aldolase_TIM"/>
</dbReference>
<organism evidence="7 8">
    <name type="scientific">Nonomuraea corallina</name>
    <dbReference type="NCBI Taxonomy" id="2989783"/>
    <lineage>
        <taxon>Bacteria</taxon>
        <taxon>Bacillati</taxon>
        <taxon>Actinomycetota</taxon>
        <taxon>Actinomycetes</taxon>
        <taxon>Streptosporangiales</taxon>
        <taxon>Streptosporangiaceae</taxon>
        <taxon>Nonomuraea</taxon>
    </lineage>
</organism>
<dbReference type="InterPro" id="IPR008259">
    <property type="entry name" value="FMN_hydac_DH_AS"/>
</dbReference>
<dbReference type="PROSITE" id="PS00557">
    <property type="entry name" value="FMN_HYDROXY_ACID_DH_1"/>
    <property type="match status" value="1"/>
</dbReference>
<dbReference type="PANTHER" id="PTHR10578:SF107">
    <property type="entry name" value="2-HYDROXYACID OXIDASE 1"/>
    <property type="match status" value="1"/>
</dbReference>
<protein>
    <submittedName>
        <fullName evidence="7">Alpha-hydroxy acid oxidase</fullName>
    </submittedName>
</protein>
<dbReference type="Proteomes" id="UP001144036">
    <property type="component" value="Unassembled WGS sequence"/>
</dbReference>
<evidence type="ECO:0000259" key="6">
    <source>
        <dbReference type="PROSITE" id="PS51349"/>
    </source>
</evidence>
<evidence type="ECO:0000256" key="4">
    <source>
        <dbReference type="ARBA" id="ARBA00023002"/>
    </source>
</evidence>
<evidence type="ECO:0000256" key="3">
    <source>
        <dbReference type="ARBA" id="ARBA00022643"/>
    </source>
</evidence>
<evidence type="ECO:0000313" key="8">
    <source>
        <dbReference type="Proteomes" id="UP001144036"/>
    </source>
</evidence>
<keyword evidence="3" id="KW-0288">FMN</keyword>
<sequence length="349" mass="36235">MEPVNLREYETAARDKLDPGLYGYFAGGAQDEVTLGANEAAFRRLMLVPRVLTGAGEPALDLTLLGRQTSMPVLVAPSAFHRLAHPEGELATGRAAAQAGVIMINAMLSTVAMEDVAATGATLWFQLYLQPDLGYTEQLVRRAEAAGCRALVITVDSPALRTGERARSALLDLPPGLSCPNLGGAGDIRQVTLSPEISWRHIDWLRGVTSLPIVLKGILHQADAALAVAHGADAVIVSNHGGRQLDTAPATIDRLPLIAEAVDGRVPVLLDGGVRRGTDVVKALALGATAVAIGRPVVWGLTTAGADGVAHVLALLRAELANALTLCGLGSAGQVPRDLVVNDGPAAGR</sequence>
<proteinExistence type="inferred from homology"/>
<dbReference type="CDD" id="cd02809">
    <property type="entry name" value="alpha_hydroxyacid_oxid_FMN"/>
    <property type="match status" value="1"/>
</dbReference>
<dbReference type="PIRSF" id="PIRSF000138">
    <property type="entry name" value="Al-hdrx_acd_dh"/>
    <property type="match status" value="1"/>
</dbReference>
<dbReference type="EMBL" id="JAPNNL010000018">
    <property type="protein sequence ID" value="MDA0633255.1"/>
    <property type="molecule type" value="Genomic_DNA"/>
</dbReference>
<dbReference type="Pfam" id="PF01070">
    <property type="entry name" value="FMN_dh"/>
    <property type="match status" value="1"/>
</dbReference>
<dbReference type="InterPro" id="IPR012133">
    <property type="entry name" value="Alpha-hydoxy_acid_DH_FMN"/>
</dbReference>
<evidence type="ECO:0000256" key="5">
    <source>
        <dbReference type="ARBA" id="ARBA00024042"/>
    </source>
</evidence>
<dbReference type="PANTHER" id="PTHR10578">
    <property type="entry name" value="S -2-HYDROXY-ACID OXIDASE-RELATED"/>
    <property type="match status" value="1"/>
</dbReference>
<keyword evidence="8" id="KW-1185">Reference proteome</keyword>
<dbReference type="Gene3D" id="3.20.20.70">
    <property type="entry name" value="Aldolase class I"/>
    <property type="match status" value="1"/>
</dbReference>
<evidence type="ECO:0000256" key="1">
    <source>
        <dbReference type="ARBA" id="ARBA00001917"/>
    </source>
</evidence>
<name>A0ABT4S8K7_9ACTN</name>